<keyword evidence="2" id="KW-0472">Membrane</keyword>
<dbReference type="EMBL" id="LJFO01000001">
    <property type="protein sequence ID" value="KPG17681.1"/>
    <property type="molecule type" value="Genomic_DNA"/>
</dbReference>
<dbReference type="Proteomes" id="UP000037962">
    <property type="component" value="Unassembled WGS sequence"/>
</dbReference>
<evidence type="ECO:0000256" key="2">
    <source>
        <dbReference type="SAM" id="Phobius"/>
    </source>
</evidence>
<dbReference type="AlphaFoldDB" id="A0A7V8LTD9"/>
<feature type="compositionally biased region" description="Acidic residues" evidence="1">
    <location>
        <begin position="113"/>
        <end position="126"/>
    </location>
</feature>
<sequence length="321" mass="34078">MSSPNDPGDSGANERPVEQTDLPPWQRAERRRGSHAAATGPQRIQGREPRPGGAPTEIIPIVDDASAPPTAPTSAPRPTSRPSAGLDARLSRFISGTAAPAGFTTPPTRPEPEPEAEPEAYDEVPELPDRPERSDRAERAERPEPPRSGTPWGESSAQEPVRAPKSALKNEDLPDLSGPVPRPPRRSEAAQGGSAITVGPSRRGPLRASMQIRRIDPWATLKVSLVLSVVFFFVWMIAVAMLYLVLGAMGVWSKLNENVGELITNSGGGELVSSGTIFGTALLIGLVNIVLMTAAATIGAFIYNLTTDLVGGIEITLADRD</sequence>
<dbReference type="OrthoDB" id="3240216at2"/>
<feature type="compositionally biased region" description="Low complexity" evidence="1">
    <location>
        <begin position="97"/>
        <end position="106"/>
    </location>
</feature>
<feature type="compositionally biased region" description="Basic and acidic residues" evidence="1">
    <location>
        <begin position="127"/>
        <end position="145"/>
    </location>
</feature>
<dbReference type="KEGG" id="miz:BAB75_00115"/>
<reference evidence="6 7" key="1">
    <citation type="submission" date="2015-09" db="EMBL/GenBank/DDBJ databases">
        <title>Genome Sequences of Mycobacterium immunogenum Isolates, Recuperated from a Chloraminated Drinking Water Distribution System Simulator Subjected to Episodes of Nitrification.</title>
        <authorList>
            <person name="Gomez-Alvarez V."/>
            <person name="Revetta R.P."/>
        </authorList>
    </citation>
    <scope>NUCLEOTIDE SEQUENCE [LARGE SCALE GENOMIC DNA]</scope>
    <source>
        <strain evidence="4 6">H008</strain>
        <strain evidence="5 7">H076</strain>
    </source>
</reference>
<evidence type="ECO:0000313" key="6">
    <source>
        <dbReference type="Proteomes" id="UP000037843"/>
    </source>
</evidence>
<feature type="region of interest" description="Disordered" evidence="1">
    <location>
        <begin position="1"/>
        <end position="202"/>
    </location>
</feature>
<feature type="compositionally biased region" description="Low complexity" evidence="1">
    <location>
        <begin position="65"/>
        <end position="84"/>
    </location>
</feature>
<evidence type="ECO:0000313" key="7">
    <source>
        <dbReference type="Proteomes" id="UP000037962"/>
    </source>
</evidence>
<evidence type="ECO:0000313" key="5">
    <source>
        <dbReference type="EMBL" id="KPG37625.1"/>
    </source>
</evidence>
<feature type="domain" description="DUF3566" evidence="3">
    <location>
        <begin position="206"/>
        <end position="319"/>
    </location>
</feature>
<evidence type="ECO:0000259" key="3">
    <source>
        <dbReference type="Pfam" id="PF12089"/>
    </source>
</evidence>
<keyword evidence="2" id="KW-1133">Transmembrane helix</keyword>
<organism evidence="4 6">
    <name type="scientific">Mycobacteroides immunogenum</name>
    <dbReference type="NCBI Taxonomy" id="83262"/>
    <lineage>
        <taxon>Bacteria</taxon>
        <taxon>Bacillati</taxon>
        <taxon>Actinomycetota</taxon>
        <taxon>Actinomycetes</taxon>
        <taxon>Mycobacteriales</taxon>
        <taxon>Mycobacteriaceae</taxon>
        <taxon>Mycobacteroides</taxon>
    </lineage>
</organism>
<dbReference type="GeneID" id="45762314"/>
<feature type="transmembrane region" description="Helical" evidence="2">
    <location>
        <begin position="223"/>
        <end position="246"/>
    </location>
</feature>
<name>A0A7V8LTD9_9MYCO</name>
<evidence type="ECO:0000256" key="1">
    <source>
        <dbReference type="SAM" id="MobiDB-lite"/>
    </source>
</evidence>
<dbReference type="Pfam" id="PF12089">
    <property type="entry name" value="DUF3566"/>
    <property type="match status" value="1"/>
</dbReference>
<accession>A0A7V8LTD9</accession>
<dbReference type="InterPro" id="IPR021949">
    <property type="entry name" value="DUF3566_TM"/>
</dbReference>
<keyword evidence="7" id="KW-1185">Reference proteome</keyword>
<protein>
    <recommendedName>
        <fullName evidence="3">DUF3566 domain-containing protein</fullName>
    </recommendedName>
</protein>
<feature type="transmembrane region" description="Helical" evidence="2">
    <location>
        <begin position="277"/>
        <end position="303"/>
    </location>
</feature>
<gene>
    <name evidence="4" type="ORF">AN908_00415</name>
    <name evidence="5" type="ORF">AN912_01160</name>
</gene>
<evidence type="ECO:0000313" key="4">
    <source>
        <dbReference type="EMBL" id="KPG17681.1"/>
    </source>
</evidence>
<comment type="caution">
    <text evidence="4">The sequence shown here is derived from an EMBL/GenBank/DDBJ whole genome shotgun (WGS) entry which is preliminary data.</text>
</comment>
<dbReference type="Proteomes" id="UP000037843">
    <property type="component" value="Unassembled WGS sequence"/>
</dbReference>
<keyword evidence="2" id="KW-0812">Transmembrane</keyword>
<dbReference type="RefSeq" id="WP_054173131.1">
    <property type="nucleotide sequence ID" value="NZ_CP011530.1"/>
</dbReference>
<dbReference type="EMBL" id="LJFS01000001">
    <property type="protein sequence ID" value="KPG37625.1"/>
    <property type="molecule type" value="Genomic_DNA"/>
</dbReference>
<proteinExistence type="predicted"/>